<dbReference type="Proteomes" id="UP000824504">
    <property type="component" value="Chromosome"/>
</dbReference>
<dbReference type="EMBL" id="CP079216">
    <property type="protein sequence ID" value="QXT62627.1"/>
    <property type="molecule type" value="Genomic_DNA"/>
</dbReference>
<accession>A0ABX8SJK1</accession>
<keyword evidence="2" id="KW-1185">Reference proteome</keyword>
<evidence type="ECO:0000313" key="2">
    <source>
        <dbReference type="Proteomes" id="UP000824504"/>
    </source>
</evidence>
<protein>
    <submittedName>
        <fullName evidence="1">Uncharacterized protein</fullName>
    </submittedName>
</protein>
<gene>
    <name evidence="1" type="ORF">KDB89_12945</name>
</gene>
<organism evidence="1 2">
    <name type="scientific">Tessaracoccus palaemonis</name>
    <dbReference type="NCBI Taxonomy" id="2829499"/>
    <lineage>
        <taxon>Bacteria</taxon>
        <taxon>Bacillati</taxon>
        <taxon>Actinomycetota</taxon>
        <taxon>Actinomycetes</taxon>
        <taxon>Propionibacteriales</taxon>
        <taxon>Propionibacteriaceae</taxon>
        <taxon>Tessaracoccus</taxon>
    </lineage>
</organism>
<proteinExistence type="predicted"/>
<dbReference type="InterPro" id="IPR046683">
    <property type="entry name" value="DUF6553"/>
</dbReference>
<dbReference type="Pfam" id="PF20190">
    <property type="entry name" value="DUF6553"/>
    <property type="match status" value="1"/>
</dbReference>
<sequence length="179" mass="19165">MADVSEPRTALERARFGRRLGTGDRFVGFWLELAVAGRNASLGGDRRNVARTIRGFVKDTRAAVDEAGVAALHAELRDAAQLYWGSCLTDPQYSSTLFGLKRLDDAELRGKIALEYAQAARLMIDSGALDGSAADLPGLYLDGLLLAAPGLEQQVRTAVARFAEVEAAVADRLPQPPAP</sequence>
<name>A0ABX8SJK1_9ACTN</name>
<evidence type="ECO:0000313" key="1">
    <source>
        <dbReference type="EMBL" id="QXT62627.1"/>
    </source>
</evidence>
<dbReference type="RefSeq" id="WP_219081697.1">
    <property type="nucleotide sequence ID" value="NZ_CP079216.1"/>
</dbReference>
<reference evidence="1 2" key="1">
    <citation type="submission" date="2021-07" db="EMBL/GenBank/DDBJ databases">
        <title>complete genome sequencing of Tessaracoccus sp.J1M15.</title>
        <authorList>
            <person name="Bae J.-W."/>
            <person name="Kim D.-y."/>
        </authorList>
    </citation>
    <scope>NUCLEOTIDE SEQUENCE [LARGE SCALE GENOMIC DNA]</scope>
    <source>
        <strain evidence="1 2">J1M15</strain>
    </source>
</reference>